<dbReference type="GO" id="GO:0061564">
    <property type="term" value="P:axon development"/>
    <property type="evidence" value="ECO:0007669"/>
    <property type="project" value="TreeGrafter"/>
</dbReference>
<dbReference type="Proteomes" id="UP000887568">
    <property type="component" value="Unplaced"/>
</dbReference>
<evidence type="ECO:0000256" key="6">
    <source>
        <dbReference type="ARBA" id="ARBA00023163"/>
    </source>
</evidence>
<dbReference type="Pfam" id="PF00010">
    <property type="entry name" value="HLH"/>
    <property type="match status" value="1"/>
</dbReference>
<dbReference type="InterPro" id="IPR022575">
    <property type="entry name" value="NeuroD_DUF"/>
</dbReference>
<evidence type="ECO:0000256" key="8">
    <source>
        <dbReference type="SAM" id="MobiDB-lite"/>
    </source>
</evidence>
<evidence type="ECO:0000256" key="2">
    <source>
        <dbReference type="ARBA" id="ARBA00022782"/>
    </source>
</evidence>
<keyword evidence="11" id="KW-1185">Reference proteome</keyword>
<dbReference type="PROSITE" id="PS50888">
    <property type="entry name" value="BHLH"/>
    <property type="match status" value="1"/>
</dbReference>
<name>A0A913Z2C7_PATMI</name>
<dbReference type="PANTHER" id="PTHR19290">
    <property type="entry name" value="BASIC HELIX-LOOP-HELIX PROTEIN NEUROGENIN-RELATED"/>
    <property type="match status" value="1"/>
</dbReference>
<keyword evidence="7" id="KW-0539">Nucleus</keyword>
<dbReference type="GO" id="GO:0045944">
    <property type="term" value="P:positive regulation of transcription by RNA polymerase II"/>
    <property type="evidence" value="ECO:0007669"/>
    <property type="project" value="TreeGrafter"/>
</dbReference>
<evidence type="ECO:0000313" key="11">
    <source>
        <dbReference type="Proteomes" id="UP000887568"/>
    </source>
</evidence>
<keyword evidence="6" id="KW-0804">Transcription</keyword>
<keyword evidence="2" id="KW-0221">Differentiation</keyword>
<evidence type="ECO:0000259" key="9">
    <source>
        <dbReference type="PROSITE" id="PS50888"/>
    </source>
</evidence>
<dbReference type="SMART" id="SM00353">
    <property type="entry name" value="HLH"/>
    <property type="match status" value="1"/>
</dbReference>
<dbReference type="GO" id="GO:0000981">
    <property type="term" value="F:DNA-binding transcription factor activity, RNA polymerase II-specific"/>
    <property type="evidence" value="ECO:0007669"/>
    <property type="project" value="TreeGrafter"/>
</dbReference>
<sequence>MNAMPTLTTSKPLRDQQVTSSFAETLGTVLLQDEMGTRHEDIDDVTDDVHNCNLESSSSSSSSSSTKGKTSRSRKRQKGLDENGEKPPPKKRGPKKKKMTKARVQKFKQRRVKANTRERNRMHGLNDALDHLRTVVPCYSKTQKLSKIETLRLAKNYITALADILRTGSVPDTVSFAQTLSKGLSQPTTNLVAGAMQLNPRTLLPEENRNNYGIWPKRAPYESSYFEPNDCGFADHVGNAAVDENYNTANFSGADITRLQQDDSNMYGDMSNGYGRHFENMAVNNAPLPRNANYHCQYTTHQNHHHVQQQHPQTRMDCATEPMPDDLFTTIGYTSQNTRMYSYGGQVGASGSGGQGGNMGNIYSPGGDHYVSSTICDKDLDVLGCGNNLFHG</sequence>
<organism evidence="10 11">
    <name type="scientific">Patiria miniata</name>
    <name type="common">Bat star</name>
    <name type="synonym">Asterina miniata</name>
    <dbReference type="NCBI Taxonomy" id="46514"/>
    <lineage>
        <taxon>Eukaryota</taxon>
        <taxon>Metazoa</taxon>
        <taxon>Echinodermata</taxon>
        <taxon>Eleutherozoa</taxon>
        <taxon>Asterozoa</taxon>
        <taxon>Asteroidea</taxon>
        <taxon>Valvatacea</taxon>
        <taxon>Valvatida</taxon>
        <taxon>Asterinidae</taxon>
        <taxon>Patiria</taxon>
    </lineage>
</organism>
<dbReference type="GeneID" id="119719452"/>
<feature type="compositionally biased region" description="Basic residues" evidence="8">
    <location>
        <begin position="89"/>
        <end position="112"/>
    </location>
</feature>
<keyword evidence="5" id="KW-0238">DNA-binding</keyword>
<dbReference type="InterPro" id="IPR050359">
    <property type="entry name" value="bHLH_transcription_factors"/>
</dbReference>
<evidence type="ECO:0000313" key="10">
    <source>
        <dbReference type="EnsemblMetazoa" id="XP_038044840.1"/>
    </source>
</evidence>
<evidence type="ECO:0000256" key="4">
    <source>
        <dbReference type="ARBA" id="ARBA00023015"/>
    </source>
</evidence>
<feature type="domain" description="BHLH" evidence="9">
    <location>
        <begin position="109"/>
        <end position="161"/>
    </location>
</feature>
<dbReference type="EnsemblMetazoa" id="XM_038188912.1">
    <property type="protein sequence ID" value="XP_038044840.1"/>
    <property type="gene ID" value="LOC119719452"/>
</dbReference>
<evidence type="ECO:0000256" key="7">
    <source>
        <dbReference type="ARBA" id="ARBA00023242"/>
    </source>
</evidence>
<feature type="compositionally biased region" description="Low complexity" evidence="8">
    <location>
        <begin position="56"/>
        <end position="68"/>
    </location>
</feature>
<dbReference type="RefSeq" id="XP_038044840.1">
    <property type="nucleotide sequence ID" value="XM_038188912.1"/>
</dbReference>
<reference evidence="10" key="1">
    <citation type="submission" date="2022-11" db="UniProtKB">
        <authorList>
            <consortium name="EnsemblMetazoa"/>
        </authorList>
    </citation>
    <scope>IDENTIFICATION</scope>
</reference>
<keyword evidence="4" id="KW-0805">Transcription regulation</keyword>
<evidence type="ECO:0000256" key="1">
    <source>
        <dbReference type="ARBA" id="ARBA00022473"/>
    </source>
</evidence>
<dbReference type="GO" id="GO:0046983">
    <property type="term" value="F:protein dimerization activity"/>
    <property type="evidence" value="ECO:0007669"/>
    <property type="project" value="InterPro"/>
</dbReference>
<dbReference type="GO" id="GO:0005634">
    <property type="term" value="C:nucleus"/>
    <property type="evidence" value="ECO:0007669"/>
    <property type="project" value="TreeGrafter"/>
</dbReference>
<dbReference type="GO" id="GO:0007423">
    <property type="term" value="P:sensory organ development"/>
    <property type="evidence" value="ECO:0007669"/>
    <property type="project" value="TreeGrafter"/>
</dbReference>
<evidence type="ECO:0000256" key="3">
    <source>
        <dbReference type="ARBA" id="ARBA00022902"/>
    </source>
</evidence>
<keyword evidence="3" id="KW-0524">Neurogenesis</keyword>
<dbReference type="Pfam" id="PF12533">
    <property type="entry name" value="Neuro_bHLH"/>
    <property type="match status" value="1"/>
</dbReference>
<evidence type="ECO:0000256" key="5">
    <source>
        <dbReference type="ARBA" id="ARBA00023125"/>
    </source>
</evidence>
<dbReference type="SUPFAM" id="SSF47459">
    <property type="entry name" value="HLH, helix-loop-helix DNA-binding domain"/>
    <property type="match status" value="1"/>
</dbReference>
<accession>A0A913Z2C7</accession>
<proteinExistence type="predicted"/>
<protein>
    <recommendedName>
        <fullName evidence="9">BHLH domain-containing protein</fullName>
    </recommendedName>
</protein>
<dbReference type="InterPro" id="IPR036638">
    <property type="entry name" value="HLH_DNA-bd_sf"/>
</dbReference>
<dbReference type="InterPro" id="IPR011598">
    <property type="entry name" value="bHLH_dom"/>
</dbReference>
<dbReference type="OMA" id="MGNIYSP"/>
<dbReference type="OrthoDB" id="10039134at2759"/>
<dbReference type="AlphaFoldDB" id="A0A913Z2C7"/>
<feature type="region of interest" description="Disordered" evidence="8">
    <location>
        <begin position="32"/>
        <end position="112"/>
    </location>
</feature>
<dbReference type="FunFam" id="4.10.280.10:FF:000006">
    <property type="entry name" value="Neurogenic differentiation factor"/>
    <property type="match status" value="1"/>
</dbReference>
<dbReference type="Gene3D" id="4.10.280.10">
    <property type="entry name" value="Helix-loop-helix DNA-binding domain"/>
    <property type="match status" value="1"/>
</dbReference>
<dbReference type="GO" id="GO:0070888">
    <property type="term" value="F:E-box binding"/>
    <property type="evidence" value="ECO:0007669"/>
    <property type="project" value="TreeGrafter"/>
</dbReference>
<dbReference type="PANTHER" id="PTHR19290:SF134">
    <property type="entry name" value="NEUROGENIC DIFFERENTIATION FACTOR 1"/>
    <property type="match status" value="1"/>
</dbReference>
<keyword evidence="1" id="KW-0217">Developmental protein</keyword>
<feature type="compositionally biased region" description="Basic and acidic residues" evidence="8">
    <location>
        <begin position="78"/>
        <end position="88"/>
    </location>
</feature>